<dbReference type="Proteomes" id="UP000823388">
    <property type="component" value="Chromosome 3K"/>
</dbReference>
<keyword evidence="3" id="KW-1185">Reference proteome</keyword>
<reference evidence="2" key="1">
    <citation type="submission" date="2020-05" db="EMBL/GenBank/DDBJ databases">
        <title>WGS assembly of Panicum virgatum.</title>
        <authorList>
            <person name="Lovell J.T."/>
            <person name="Jenkins J."/>
            <person name="Shu S."/>
            <person name="Juenger T.E."/>
            <person name="Schmutz J."/>
        </authorList>
    </citation>
    <scope>NUCLEOTIDE SEQUENCE</scope>
    <source>
        <strain evidence="2">AP13</strain>
    </source>
</reference>
<feature type="compositionally biased region" description="Polar residues" evidence="1">
    <location>
        <begin position="64"/>
        <end position="82"/>
    </location>
</feature>
<feature type="compositionally biased region" description="Pro residues" evidence="1">
    <location>
        <begin position="211"/>
        <end position="222"/>
    </location>
</feature>
<dbReference type="AlphaFoldDB" id="A0A8T0V8G1"/>
<gene>
    <name evidence="2" type="ORF">PVAP13_3KG541101</name>
</gene>
<evidence type="ECO:0008006" key="4">
    <source>
        <dbReference type="Google" id="ProtNLM"/>
    </source>
</evidence>
<evidence type="ECO:0000313" key="2">
    <source>
        <dbReference type="EMBL" id="KAG2630657.1"/>
    </source>
</evidence>
<dbReference type="PANTHER" id="PTHR34303:SF8">
    <property type="entry name" value="OS09G0372600 PROTEIN"/>
    <property type="match status" value="1"/>
</dbReference>
<comment type="caution">
    <text evidence="2">The sequence shown here is derived from an EMBL/GenBank/DDBJ whole genome shotgun (WGS) entry which is preliminary data.</text>
</comment>
<dbReference type="PANTHER" id="PTHR34303">
    <property type="entry name" value="OS01G0890400 PROTEIN-RELATED"/>
    <property type="match status" value="1"/>
</dbReference>
<feature type="region of interest" description="Disordered" evidence="1">
    <location>
        <begin position="205"/>
        <end position="232"/>
    </location>
</feature>
<sequence length="775" mass="83749">MTSSLKFKIRQPRSSPAHRPPSGPPTDGPADEELAGELHASDCIHSSNAPSSRSSTGPLPHQEFGSTAAHSSPNTTAPQTLHSTRELSGDPTESALNGSLIGPTPLAVVSAPSHPGTARPYLRALLSSAAAPIKTADGSKLRRARSLPSLHNQCFRCLATDHHVEACRDPVWCRQCLRYGHRSRACSMAGQSAFWARIARRAAFTSSDDSPSPPRPRAPAPPVRSRLGPRRSGALRWSTIGPQARELSLLPPPPSPSPVPLLLSRNSTAFLPSGLQMSPLLLSPPPFTTPAPTVLGVPPPLSSLFVLPHLLAMMPPTDMTSLRSTCPLSTWSPAGASLTPLSSLSALTHGLFIRTAVEQRGGDPPVRLAASSYGSMMVVFRHPFFHEETLRRGPLQLSGCILRLVRHEEADFRFVCRYRRLAVLVATNFPPEHWTRERITRAFHVYGQVCCVDKECLETVGDHPPDCDYGADIADYSAVRVLVLLDNERVVKPFLVVRNLDGGLAGIARVRVIKFWAHPDSAPLPNEHDFSDWGDDDGDAATPGRATAERFDPLGRTFAQCGRSGPTRAGRRGAFPQHPGTCRALGPLLFPSVPLWTLVAGAMSALGRTLSLAGVPQLVIRDLPTPIRPATPPPPVCLATPLSPSLLEIEEARHSPSGAPSLEDILLEEEHEVSIRRRRARRKRAQDSAAKTRRHSLRLTTKEDPFYVDATSKATHVKAAQLDLTRASAHMKEVLACSGILQRPAPPKITSSKLRCLARVCGIPDLPDEEVGEVA</sequence>
<feature type="compositionally biased region" description="Pro residues" evidence="1">
    <location>
        <begin position="18"/>
        <end position="27"/>
    </location>
</feature>
<evidence type="ECO:0000313" key="3">
    <source>
        <dbReference type="Proteomes" id="UP000823388"/>
    </source>
</evidence>
<name>A0A8T0V8G1_PANVG</name>
<feature type="region of interest" description="Disordered" evidence="1">
    <location>
        <begin position="1"/>
        <end position="99"/>
    </location>
</feature>
<feature type="compositionally biased region" description="Polar residues" evidence="1">
    <location>
        <begin position="44"/>
        <end position="57"/>
    </location>
</feature>
<organism evidence="2 3">
    <name type="scientific">Panicum virgatum</name>
    <name type="common">Blackwell switchgrass</name>
    <dbReference type="NCBI Taxonomy" id="38727"/>
    <lineage>
        <taxon>Eukaryota</taxon>
        <taxon>Viridiplantae</taxon>
        <taxon>Streptophyta</taxon>
        <taxon>Embryophyta</taxon>
        <taxon>Tracheophyta</taxon>
        <taxon>Spermatophyta</taxon>
        <taxon>Magnoliopsida</taxon>
        <taxon>Liliopsida</taxon>
        <taxon>Poales</taxon>
        <taxon>Poaceae</taxon>
        <taxon>PACMAD clade</taxon>
        <taxon>Panicoideae</taxon>
        <taxon>Panicodae</taxon>
        <taxon>Paniceae</taxon>
        <taxon>Panicinae</taxon>
        <taxon>Panicum</taxon>
        <taxon>Panicum sect. Hiantes</taxon>
    </lineage>
</organism>
<protein>
    <recommendedName>
        <fullName evidence="4">CCHC-type domain-containing protein</fullName>
    </recommendedName>
</protein>
<dbReference type="Gene3D" id="4.10.60.10">
    <property type="entry name" value="Zinc finger, CCHC-type"/>
    <property type="match status" value="1"/>
</dbReference>
<proteinExistence type="predicted"/>
<dbReference type="EMBL" id="CM029041">
    <property type="protein sequence ID" value="KAG2630657.1"/>
    <property type="molecule type" value="Genomic_DNA"/>
</dbReference>
<accession>A0A8T0V8G1</accession>
<evidence type="ECO:0000256" key="1">
    <source>
        <dbReference type="SAM" id="MobiDB-lite"/>
    </source>
</evidence>